<dbReference type="PANTHER" id="PTHR43698">
    <property type="entry name" value="RIBD C-TERMINAL DOMAIN CONTAINING PROTEIN"/>
    <property type="match status" value="1"/>
</dbReference>
<dbReference type="InterPro" id="IPR011051">
    <property type="entry name" value="RmlC_Cupin_sf"/>
</dbReference>
<dbReference type="RefSeq" id="WP_120323223.1">
    <property type="nucleotide sequence ID" value="NZ_RAPF01000001.1"/>
</dbReference>
<protein>
    <submittedName>
        <fullName evidence="2">Cupin domain-containing protein</fullName>
    </submittedName>
</protein>
<name>A0A420ERK8_9SPHN</name>
<keyword evidence="3" id="KW-1185">Reference proteome</keyword>
<sequence>MSDSDTEQQDMQIIRNGSKEAIKGPAEIFTGDVRLDLVFSPPEPGRASFGIVNFAPGARTNWHTHPLGQVLYVTQGVGWTQCEGGPKTEIRAGDTIWCNCGRRHWHGATDKTAMQHIAVTETLDGKNVEWMEPVSDEDYLAGPVEKN</sequence>
<accession>A0A420ERK8</accession>
<evidence type="ECO:0000259" key="1">
    <source>
        <dbReference type="Pfam" id="PF07883"/>
    </source>
</evidence>
<reference evidence="2 3" key="1">
    <citation type="submission" date="2018-09" db="EMBL/GenBank/DDBJ databases">
        <title>Altererythrobacter spongiae sp. nov., isolated from a marine sponge.</title>
        <authorList>
            <person name="Zhuang L."/>
            <person name="Luo L."/>
        </authorList>
    </citation>
    <scope>NUCLEOTIDE SEQUENCE [LARGE SCALE GENOMIC DNA]</scope>
    <source>
        <strain evidence="2 3">HN-Y73</strain>
    </source>
</reference>
<feature type="domain" description="Cupin type-2" evidence="1">
    <location>
        <begin position="51"/>
        <end position="117"/>
    </location>
</feature>
<dbReference type="SUPFAM" id="SSF51182">
    <property type="entry name" value="RmlC-like cupins"/>
    <property type="match status" value="1"/>
</dbReference>
<evidence type="ECO:0000313" key="2">
    <source>
        <dbReference type="EMBL" id="RKF23319.1"/>
    </source>
</evidence>
<dbReference type="InterPro" id="IPR013096">
    <property type="entry name" value="Cupin_2"/>
</dbReference>
<organism evidence="2 3">
    <name type="scientific">Altericroceibacterium spongiae</name>
    <dbReference type="NCBI Taxonomy" id="2320269"/>
    <lineage>
        <taxon>Bacteria</taxon>
        <taxon>Pseudomonadati</taxon>
        <taxon>Pseudomonadota</taxon>
        <taxon>Alphaproteobacteria</taxon>
        <taxon>Sphingomonadales</taxon>
        <taxon>Erythrobacteraceae</taxon>
        <taxon>Altericroceibacterium</taxon>
    </lineage>
</organism>
<dbReference type="PANTHER" id="PTHR43698:SF1">
    <property type="entry name" value="BLL4564 PROTEIN"/>
    <property type="match status" value="1"/>
</dbReference>
<dbReference type="Pfam" id="PF07883">
    <property type="entry name" value="Cupin_2"/>
    <property type="match status" value="1"/>
</dbReference>
<dbReference type="InterPro" id="IPR014710">
    <property type="entry name" value="RmlC-like_jellyroll"/>
</dbReference>
<dbReference type="Proteomes" id="UP000284395">
    <property type="component" value="Unassembled WGS sequence"/>
</dbReference>
<proteinExistence type="predicted"/>
<comment type="caution">
    <text evidence="2">The sequence shown here is derived from an EMBL/GenBank/DDBJ whole genome shotgun (WGS) entry which is preliminary data.</text>
</comment>
<dbReference type="AlphaFoldDB" id="A0A420ERK8"/>
<dbReference type="OrthoDB" id="9802489at2"/>
<evidence type="ECO:0000313" key="3">
    <source>
        <dbReference type="Proteomes" id="UP000284395"/>
    </source>
</evidence>
<dbReference type="Gene3D" id="2.60.120.10">
    <property type="entry name" value="Jelly Rolls"/>
    <property type="match status" value="1"/>
</dbReference>
<dbReference type="InterPro" id="IPR047263">
    <property type="entry name" value="HNL-like_cupin"/>
</dbReference>
<gene>
    <name evidence="2" type="ORF">D6851_02265</name>
</gene>
<dbReference type="CDD" id="cd02233">
    <property type="entry name" value="cupin_HNL-like"/>
    <property type="match status" value="1"/>
</dbReference>
<dbReference type="EMBL" id="RAPF01000001">
    <property type="protein sequence ID" value="RKF23319.1"/>
    <property type="molecule type" value="Genomic_DNA"/>
</dbReference>